<keyword evidence="3 6" id="KW-0378">Hydrolase</keyword>
<dbReference type="Gene3D" id="1.10.1370.30">
    <property type="match status" value="1"/>
</dbReference>
<gene>
    <name evidence="8" type="ORF">BWP39_26940</name>
</gene>
<keyword evidence="1 6" id="KW-0645">Protease</keyword>
<keyword evidence="5 6" id="KW-0482">Metalloprotease</keyword>
<dbReference type="EMBL" id="MTZV01000006">
    <property type="protein sequence ID" value="PCE23315.1"/>
    <property type="molecule type" value="Genomic_DNA"/>
</dbReference>
<evidence type="ECO:0000256" key="3">
    <source>
        <dbReference type="ARBA" id="ARBA00022801"/>
    </source>
</evidence>
<evidence type="ECO:0000256" key="1">
    <source>
        <dbReference type="ARBA" id="ARBA00022670"/>
    </source>
</evidence>
<dbReference type="Proteomes" id="UP000218022">
    <property type="component" value="Unassembled WGS sequence"/>
</dbReference>
<dbReference type="PANTHER" id="PTHR11804">
    <property type="entry name" value="PROTEASE M3 THIMET OLIGOPEPTIDASE-RELATED"/>
    <property type="match status" value="1"/>
</dbReference>
<reference evidence="8 9" key="1">
    <citation type="submission" date="2017-01" db="EMBL/GenBank/DDBJ databases">
        <title>Whole-Genome Shotgun Sequencing of Two beta-Proteobacterial Species in Search of the Bulgecin Biosynthetic Cluster.</title>
        <authorList>
            <person name="Horsman M.E."/>
            <person name="Marous D.R."/>
            <person name="Li R."/>
            <person name="Oliver R.A."/>
            <person name="Byun B."/>
            <person name="Emrich S.J."/>
            <person name="Boggess B."/>
            <person name="Townsend C.A."/>
            <person name="Mobashery S."/>
        </authorList>
    </citation>
    <scope>NUCLEOTIDE SEQUENCE [LARGE SCALE GENOMIC DNA]</scope>
    <source>
        <strain evidence="8 9">ATCC 31363</strain>
    </source>
</reference>
<dbReference type="InterPro" id="IPR001567">
    <property type="entry name" value="Pept_M3A_M3B_dom"/>
</dbReference>
<comment type="caution">
    <text evidence="8">The sequence shown here is derived from an EMBL/GenBank/DDBJ whole genome shotgun (WGS) entry which is preliminary data.</text>
</comment>
<proteinExistence type="inferred from homology"/>
<comment type="similarity">
    <text evidence="6">Belongs to the peptidase M3 family.</text>
</comment>
<evidence type="ECO:0000256" key="6">
    <source>
        <dbReference type="RuleBase" id="RU003435"/>
    </source>
</evidence>
<dbReference type="GO" id="GO:0046872">
    <property type="term" value="F:metal ion binding"/>
    <property type="evidence" value="ECO:0007669"/>
    <property type="project" value="UniProtKB-UniRule"/>
</dbReference>
<dbReference type="GO" id="GO:0004222">
    <property type="term" value="F:metalloendopeptidase activity"/>
    <property type="evidence" value="ECO:0007669"/>
    <property type="project" value="InterPro"/>
</dbReference>
<dbReference type="OrthoDB" id="9773538at2"/>
<evidence type="ECO:0000256" key="5">
    <source>
        <dbReference type="ARBA" id="ARBA00023049"/>
    </source>
</evidence>
<dbReference type="Pfam" id="PF01432">
    <property type="entry name" value="Peptidase_M3"/>
    <property type="match status" value="1"/>
</dbReference>
<evidence type="ECO:0000313" key="8">
    <source>
        <dbReference type="EMBL" id="PCE23315.1"/>
    </source>
</evidence>
<evidence type="ECO:0000256" key="4">
    <source>
        <dbReference type="ARBA" id="ARBA00022833"/>
    </source>
</evidence>
<dbReference type="GO" id="GO:0006508">
    <property type="term" value="P:proteolysis"/>
    <property type="evidence" value="ECO:0007669"/>
    <property type="project" value="UniProtKB-KW"/>
</dbReference>
<dbReference type="PANTHER" id="PTHR11804:SF84">
    <property type="entry name" value="SACCHAROLYSIN"/>
    <property type="match status" value="1"/>
</dbReference>
<accession>A0A2A4ER42</accession>
<name>A0A2A4ER42_9BURK</name>
<evidence type="ECO:0000259" key="7">
    <source>
        <dbReference type="Pfam" id="PF01432"/>
    </source>
</evidence>
<evidence type="ECO:0000256" key="2">
    <source>
        <dbReference type="ARBA" id="ARBA00022723"/>
    </source>
</evidence>
<dbReference type="GO" id="GO:0006518">
    <property type="term" value="P:peptide metabolic process"/>
    <property type="evidence" value="ECO:0007669"/>
    <property type="project" value="TreeGrafter"/>
</dbReference>
<keyword evidence="4 6" id="KW-0862">Zinc</keyword>
<dbReference type="AlphaFoldDB" id="A0A2A4ER42"/>
<dbReference type="RefSeq" id="WP_096725269.1">
    <property type="nucleotide sequence ID" value="NZ_MTZV01000006.1"/>
</dbReference>
<evidence type="ECO:0000313" key="9">
    <source>
        <dbReference type="Proteomes" id="UP000218022"/>
    </source>
</evidence>
<protein>
    <recommendedName>
        <fullName evidence="7">Peptidase M3A/M3B catalytic domain-containing protein</fullName>
    </recommendedName>
</protein>
<comment type="cofactor">
    <cofactor evidence="6">
        <name>Zn(2+)</name>
        <dbReference type="ChEBI" id="CHEBI:29105"/>
    </cofactor>
    <text evidence="6">Binds 1 zinc ion.</text>
</comment>
<feature type="domain" description="Peptidase M3A/M3B catalytic" evidence="7">
    <location>
        <begin position="163"/>
        <end position="566"/>
    </location>
</feature>
<organism evidence="8 9">
    <name type="scientific">Paraburkholderia acidicola</name>
    <dbReference type="NCBI Taxonomy" id="1912599"/>
    <lineage>
        <taxon>Bacteria</taxon>
        <taxon>Pseudomonadati</taxon>
        <taxon>Pseudomonadota</taxon>
        <taxon>Betaproteobacteria</taxon>
        <taxon>Burkholderiales</taxon>
        <taxon>Burkholderiaceae</taxon>
        <taxon>Paraburkholderia</taxon>
    </lineage>
</organism>
<dbReference type="InterPro" id="IPR045090">
    <property type="entry name" value="Pept_M3A_M3B"/>
</dbReference>
<keyword evidence="2 6" id="KW-0479">Metal-binding</keyword>
<sequence length="638" mass="70996">MSAPKKSSIHLREPIAVNSAQSFFDNLNQDYLSIHRREGELYWLTHTGQSDDHAALAAASLERKLFTGDASRLAQCKHHLATLGAAASASSDDALVNGLKGWVRVFESNATGSPHAEALLKELSELDADLYARRQSYELKHIDDSGARVSASPAALRTNLATNYDEEARKSSHEALHGLERWVLESGFLDIVSKRNALARELGFEDFFEYRLHTRSGITSKQLFAVFDQFERMTRESHRESQRRLVQQHGAHALLPHNLMYRLRGEMTGGDDQYFPFAKALERWSESFRQMGVSYRGARIEIDMLDRPGKFPTGFCVVPVPSYVDDTSGWMPADIRFTSTARPAQPGAGSKGLKVLFHEAGHAAHLANVARNSPCFAQEFAPTTPAFLETQAKFFDALPADPCWLKRYATDRDGNSMPDSMIQERLAVQQAALAHMERRDLIPTYLEAALYRMSDEERTPDRVIAAACAITNDILGVADHTDHVLAMPHLVFHDIAVYYHGYLLAKMAAAQMRAYLTRRLGYIVDNPAVGALLTEHCWKAGNGITLDDALVSLTGERLSASYLAEECNRAPADAWRVAGQAMREFDLRSQTPSVEDLDARIFVVHGEQCVATNAVSSRSMFDDFEAWIGELSTRVGDS</sequence>
<dbReference type="SUPFAM" id="SSF55486">
    <property type="entry name" value="Metalloproteases ('zincins'), catalytic domain"/>
    <property type="match status" value="1"/>
</dbReference>